<dbReference type="Proteomes" id="UP000054805">
    <property type="component" value="Unassembled WGS sequence"/>
</dbReference>
<comment type="caution">
    <text evidence="1">The sequence shown here is derived from an EMBL/GenBank/DDBJ whole genome shotgun (WGS) entry which is preliminary data.</text>
</comment>
<sequence length="62" mass="7105">MFILINYCILEILSERNSAVTYATRKSGVVSLYFSNCSESINTDIYCLLLFYLYSIAVIYGE</sequence>
<dbReference type="AlphaFoldDB" id="A0A0V1GA42"/>
<organism evidence="1 2">
    <name type="scientific">Trichinella pseudospiralis</name>
    <name type="common">Parasitic roundworm</name>
    <dbReference type="NCBI Taxonomy" id="6337"/>
    <lineage>
        <taxon>Eukaryota</taxon>
        <taxon>Metazoa</taxon>
        <taxon>Ecdysozoa</taxon>
        <taxon>Nematoda</taxon>
        <taxon>Enoplea</taxon>
        <taxon>Dorylaimia</taxon>
        <taxon>Trichinellida</taxon>
        <taxon>Trichinellidae</taxon>
        <taxon>Trichinella</taxon>
    </lineage>
</organism>
<evidence type="ECO:0000313" key="1">
    <source>
        <dbReference type="EMBL" id="KRY95067.1"/>
    </source>
</evidence>
<gene>
    <name evidence="1" type="ORF">T4B_1892</name>
</gene>
<keyword evidence="2" id="KW-1185">Reference proteome</keyword>
<dbReference type="EMBL" id="JYDS01004557">
    <property type="protein sequence ID" value="KRY95067.1"/>
    <property type="molecule type" value="Genomic_DNA"/>
</dbReference>
<proteinExistence type="predicted"/>
<evidence type="ECO:0000313" key="2">
    <source>
        <dbReference type="Proteomes" id="UP000054805"/>
    </source>
</evidence>
<reference evidence="1 2" key="1">
    <citation type="submission" date="2015-01" db="EMBL/GenBank/DDBJ databases">
        <title>Evolution of Trichinella species and genotypes.</title>
        <authorList>
            <person name="Korhonen P.K."/>
            <person name="Edoardo P."/>
            <person name="Giuseppe L.R."/>
            <person name="Gasser R.B."/>
        </authorList>
    </citation>
    <scope>NUCLEOTIDE SEQUENCE [LARGE SCALE GENOMIC DNA]</scope>
    <source>
        <strain evidence="1">ISS588</strain>
    </source>
</reference>
<accession>A0A0V1GA42</accession>
<name>A0A0V1GA42_TRIPS</name>
<protein>
    <submittedName>
        <fullName evidence="1">Uncharacterized protein</fullName>
    </submittedName>
</protein>